<dbReference type="AlphaFoldDB" id="A0AAU8CID7"/>
<name>A0AAU8CID7_9HYPH</name>
<protein>
    <submittedName>
        <fullName evidence="1">Uncharacterized protein</fullName>
    </submittedName>
</protein>
<dbReference type="EMBL" id="CP159253">
    <property type="protein sequence ID" value="XCG46642.1"/>
    <property type="molecule type" value="Genomic_DNA"/>
</dbReference>
<evidence type="ECO:0000313" key="1">
    <source>
        <dbReference type="EMBL" id="XCG46642.1"/>
    </source>
</evidence>
<sequence length="204" mass="22705">MNGLHWEGDIAFLIQGEKVQTAFDFEIPCPFDQNKDPGDHRIDLRIECDPSRFPADPLIDAMSPIPRDTGEPAAFLTQQDLSIILATLARMSTPSKLPIAPFWSLKPDKIVRLLELTNVQPLVLTGVRATNKSAVDQILEAVPYLPRKLVLQGEQTLILRPEARRISTALGDLNPADFVSLPWEAYGAHLLKRHMLSKGTGNEH</sequence>
<organism evidence="1">
    <name type="scientific">Mesorhizobium sp. WSM2240</name>
    <dbReference type="NCBI Taxonomy" id="3228851"/>
    <lineage>
        <taxon>Bacteria</taxon>
        <taxon>Pseudomonadati</taxon>
        <taxon>Pseudomonadota</taxon>
        <taxon>Alphaproteobacteria</taxon>
        <taxon>Hyphomicrobiales</taxon>
        <taxon>Phyllobacteriaceae</taxon>
        <taxon>Mesorhizobium</taxon>
    </lineage>
</organism>
<proteinExistence type="predicted"/>
<gene>
    <name evidence="1" type="ORF">ABVK50_15085</name>
</gene>
<reference evidence="1" key="1">
    <citation type="submission" date="2024-06" db="EMBL/GenBank/DDBJ databases">
        <title>Mesorhizobium karijinii sp. nov., a symbiont of the iconic Swainsona formosa from arid Australia.</title>
        <authorList>
            <person name="Hill Y.J."/>
            <person name="Watkin E.L.J."/>
            <person name="O'Hara G.W."/>
            <person name="Terpolilli J."/>
            <person name="Tye M.L."/>
            <person name="Kohlmeier M.G."/>
        </authorList>
    </citation>
    <scope>NUCLEOTIDE SEQUENCE</scope>
    <source>
        <strain evidence="1">WSM2240</strain>
    </source>
</reference>
<accession>A0AAU8CID7</accession>
<dbReference type="RefSeq" id="WP_353640790.1">
    <property type="nucleotide sequence ID" value="NZ_CP159253.1"/>
</dbReference>